<proteinExistence type="predicted"/>
<dbReference type="EMBL" id="OU466862">
    <property type="protein sequence ID" value="CAH2074240.1"/>
    <property type="molecule type" value="Genomic_DNA"/>
</dbReference>
<dbReference type="GO" id="GO:0003676">
    <property type="term" value="F:nucleic acid binding"/>
    <property type="evidence" value="ECO:0007669"/>
    <property type="project" value="InterPro"/>
</dbReference>
<reference evidence="1 2" key="1">
    <citation type="submission" date="2022-03" db="EMBL/GenBank/DDBJ databases">
        <authorList>
            <person name="Nunn A."/>
            <person name="Chopra R."/>
            <person name="Nunn A."/>
            <person name="Contreras Garrido A."/>
        </authorList>
    </citation>
    <scope>NUCLEOTIDE SEQUENCE [LARGE SCALE GENOMIC DNA]</scope>
</reference>
<name>A0AAU9SWA4_THLAR</name>
<dbReference type="AlphaFoldDB" id="A0AAU9SWA4"/>
<dbReference type="InterPro" id="IPR035979">
    <property type="entry name" value="RBD_domain_sf"/>
</dbReference>
<evidence type="ECO:0000313" key="2">
    <source>
        <dbReference type="Proteomes" id="UP000836841"/>
    </source>
</evidence>
<accession>A0AAU9SWA4</accession>
<evidence type="ECO:0000313" key="1">
    <source>
        <dbReference type="EMBL" id="CAH2074240.1"/>
    </source>
</evidence>
<dbReference type="Gene3D" id="3.30.70.330">
    <property type="match status" value="2"/>
</dbReference>
<dbReference type="InterPro" id="IPR012677">
    <property type="entry name" value="Nucleotide-bd_a/b_plait_sf"/>
</dbReference>
<gene>
    <name evidence="1" type="ORF">TAV2_LOCUS19960</name>
</gene>
<dbReference type="SUPFAM" id="SSF54928">
    <property type="entry name" value="RNA-binding domain, RBD"/>
    <property type="match status" value="2"/>
</dbReference>
<keyword evidence="2" id="KW-1185">Reference proteome</keyword>
<protein>
    <submittedName>
        <fullName evidence="1">Uncharacterized protein</fullName>
    </submittedName>
</protein>
<organism evidence="1 2">
    <name type="scientific">Thlaspi arvense</name>
    <name type="common">Field penny-cress</name>
    <dbReference type="NCBI Taxonomy" id="13288"/>
    <lineage>
        <taxon>Eukaryota</taxon>
        <taxon>Viridiplantae</taxon>
        <taxon>Streptophyta</taxon>
        <taxon>Embryophyta</taxon>
        <taxon>Tracheophyta</taxon>
        <taxon>Spermatophyta</taxon>
        <taxon>Magnoliopsida</taxon>
        <taxon>eudicotyledons</taxon>
        <taxon>Gunneridae</taxon>
        <taxon>Pentapetalae</taxon>
        <taxon>rosids</taxon>
        <taxon>malvids</taxon>
        <taxon>Brassicales</taxon>
        <taxon>Brassicaceae</taxon>
        <taxon>Thlaspideae</taxon>
        <taxon>Thlaspi</taxon>
    </lineage>
</organism>
<sequence>MNVSAIKGDLELKDSDADIRKSSSMISRIYVEGYDTKLPGHALARGLTKHFASCGRLIHIYIPGFLSMETRILNSFALIYLRGEGVEEKALKLNGTRLRGRKLVVKAYPFHSKHLRPVLARTRAVDGVRGRSMTVTGYDASLTSKHVKRTLTEHFSKCGYVLSAFVSEDRSEGVLESRAFITLMGQSAINKALQLGGCDVEGFQNIQVTRVDLPDPSPAVKNKVGYFARLNRRNKATDQKALS</sequence>
<dbReference type="Proteomes" id="UP000836841">
    <property type="component" value="Chromosome 6"/>
</dbReference>